<gene>
    <name evidence="1" type="ORF">CPRO_28000</name>
    <name evidence="2" type="ORF">SAMN02745151_02456</name>
</gene>
<evidence type="ECO:0000313" key="1">
    <source>
        <dbReference type="EMBL" id="AMJ42344.1"/>
    </source>
</evidence>
<reference evidence="3" key="2">
    <citation type="submission" date="2016-01" db="EMBL/GenBank/DDBJ databases">
        <authorList>
            <person name="Poehlein A."/>
            <person name="Schlien K."/>
            <person name="Gottschalk G."/>
            <person name="Buckel W."/>
            <person name="Daniel R."/>
        </authorList>
    </citation>
    <scope>NUCLEOTIDE SEQUENCE [LARGE SCALE GENOMIC DNA]</scope>
    <source>
        <strain evidence="3">X2</strain>
    </source>
</reference>
<proteinExistence type="predicted"/>
<protein>
    <submittedName>
        <fullName evidence="2">Uncharacterized protein</fullName>
    </submittedName>
</protein>
<evidence type="ECO:0000313" key="4">
    <source>
        <dbReference type="Proteomes" id="UP000184204"/>
    </source>
</evidence>
<evidence type="ECO:0000313" key="3">
    <source>
        <dbReference type="Proteomes" id="UP000068026"/>
    </source>
</evidence>
<dbReference type="AlphaFoldDB" id="A0A0X8VC88"/>
<evidence type="ECO:0000313" key="2">
    <source>
        <dbReference type="EMBL" id="SHF00034.1"/>
    </source>
</evidence>
<dbReference type="Proteomes" id="UP000068026">
    <property type="component" value="Chromosome"/>
</dbReference>
<name>A0A0X8VC88_ANAPI</name>
<keyword evidence="3" id="KW-1185">Reference proteome</keyword>
<reference evidence="4" key="3">
    <citation type="submission" date="2016-11" db="EMBL/GenBank/DDBJ databases">
        <authorList>
            <person name="Jaros S."/>
            <person name="Januszkiewicz K."/>
            <person name="Wedrychowicz H."/>
        </authorList>
    </citation>
    <scope>NUCLEOTIDE SEQUENCE [LARGE SCALE GENOMIC DNA]</scope>
    <source>
        <strain evidence="4">DSM 1682</strain>
    </source>
</reference>
<dbReference type="Proteomes" id="UP000184204">
    <property type="component" value="Unassembled WGS sequence"/>
</dbReference>
<dbReference type="EMBL" id="CP014223">
    <property type="protein sequence ID" value="AMJ42344.1"/>
    <property type="molecule type" value="Genomic_DNA"/>
</dbReference>
<accession>A0A0X8VC88</accession>
<reference evidence="1 3" key="1">
    <citation type="journal article" date="2016" name="Genome Announc.">
        <title>Complete Genome Sequence of the Amino Acid-Fermenting Clostridium propionicum X2 (DSM 1682).</title>
        <authorList>
            <person name="Poehlein A."/>
            <person name="Schlien K."/>
            <person name="Chowdhury N.P."/>
            <person name="Gottschalk G."/>
            <person name="Buckel W."/>
            <person name="Daniel R."/>
        </authorList>
    </citation>
    <scope>NUCLEOTIDE SEQUENCE [LARGE SCALE GENOMIC DNA]</scope>
    <source>
        <strain evidence="1 3">X2</strain>
    </source>
</reference>
<dbReference type="KEGG" id="cpro:CPRO_28000"/>
<organism evidence="2 4">
    <name type="scientific">Anaerotignum propionicum DSM 1682</name>
    <dbReference type="NCBI Taxonomy" id="991789"/>
    <lineage>
        <taxon>Bacteria</taxon>
        <taxon>Bacillati</taxon>
        <taxon>Bacillota</taxon>
        <taxon>Clostridia</taxon>
        <taxon>Lachnospirales</taxon>
        <taxon>Anaerotignaceae</taxon>
        <taxon>Anaerotignum</taxon>
    </lineage>
</organism>
<reference evidence="2" key="4">
    <citation type="submission" date="2016-11" db="EMBL/GenBank/DDBJ databases">
        <authorList>
            <person name="Varghese N."/>
            <person name="Submissions S."/>
        </authorList>
    </citation>
    <scope>NUCLEOTIDE SEQUENCE</scope>
    <source>
        <strain evidence="2">DSM 1682</strain>
    </source>
</reference>
<dbReference type="EMBL" id="FQUA01000013">
    <property type="protein sequence ID" value="SHF00034.1"/>
    <property type="molecule type" value="Genomic_DNA"/>
</dbReference>
<sequence>MERFSINIILKEKEYAENVLKEPKLSKKPSYDLRIVAKYLYHVENLKPNQIYKRLVKIMEEKYYNFAISQWQDLLLNIAKHAKKRDLINIDYIPVTKNELLTIDGIKSKPMKRIAFTMLCLAKYRNMVNENNRDWINYDFKDIFRMANVTATIKEQCFMIHDMKALGLIKMNKLVNNLSVNVCYIDKTESEEVLKIDDFRNLGYEYLLYCGEKFFRCKRCGVLKRRTASNMSYCRECAEIVENQKTKERVQKFRSSKM</sequence>